<dbReference type="PANTHER" id="PTHR23086">
    <property type="entry name" value="PHOSPHATIDYLINOSITOL-4-PHOSPHATE 5-KINASE"/>
    <property type="match status" value="1"/>
</dbReference>
<dbReference type="GO" id="GO:0005509">
    <property type="term" value="F:calcium ion binding"/>
    <property type="evidence" value="ECO:0007669"/>
    <property type="project" value="InterPro"/>
</dbReference>
<dbReference type="InterPro" id="IPR002498">
    <property type="entry name" value="PInositol-4-P-4/5-kinase_core"/>
</dbReference>
<accession>A0AAU9J1X7</accession>
<feature type="domain" description="EF-hand" evidence="3">
    <location>
        <begin position="151"/>
        <end position="186"/>
    </location>
</feature>
<keyword evidence="1" id="KW-0418">Kinase</keyword>
<dbReference type="PROSITE" id="PS51455">
    <property type="entry name" value="PIPK"/>
    <property type="match status" value="1"/>
</dbReference>
<dbReference type="SMART" id="SM00330">
    <property type="entry name" value="PIPKc"/>
    <property type="match status" value="1"/>
</dbReference>
<dbReference type="EMBL" id="CAJZBQ010000027">
    <property type="protein sequence ID" value="CAG9320870.1"/>
    <property type="molecule type" value="Genomic_DNA"/>
</dbReference>
<sequence length="715" mass="82514">MLIFGKACGGSRKKGQPRRDLDLKILSQRYRFTDPELILYKQRFERIARGLGFTIEDFRENMGLLGMKSTRLIADRIFAVMNKSKSGIVTLEEYLSYTNILMNGTKPEKAHQSFKLIKNAGEGNITYSEFSSWIINVWKMYNTLTGIEVSATQEDIRYYFDLLDLKKDNEIDLEEYTESMGKNENLFEWFDFVNKRITDKINPPNVDQKRLENMSYKESIENIENDIKDCLGIINGLDIEKPDISKMRAYSQSGINFPLRKGSTFSNYSSQKYEINDNSTSETDINIGNAKVPKILLSECSDEENDENEKKLEKLKEKLVNLLEKLKIFKESDLSSTHSRVKEEELALSSIEMKNVHRKDSAIHWGDHDWNLVLNMMLGIQKAVKASAVNLDPTADVTKEEFKEKSKHNLLPGKENQNRKVYKFRDYAPMIFERIRRFYGISASEYTKSLGVEKIMQSLMVNEFSSLEGQCSSGKSGSFFYFSDDGKYILKTLKREEYLFLRKILPDYYFHVMKNPHTLITRFFGFHKLIVSVGHMLYFVVMGNVFKSGHELQEVFDLKGSTYGRSTNPNADKSVARKDLDFLQLNKKIIIGKDRKRLLIQQIERDSELMVSLNIIDYSLLLGIHEIQNNSEIINKLANHSDFIPFVERDNGGIISSDGKTLYFMGIIDILTHYGSKKKVEHMLKAALHDKNAVSCAPPGFYAQRFITFLDSLIE</sequence>
<dbReference type="GO" id="GO:0016308">
    <property type="term" value="F:1-phosphatidylinositol-4-phosphate 5-kinase activity"/>
    <property type="evidence" value="ECO:0007669"/>
    <property type="project" value="TreeGrafter"/>
</dbReference>
<dbReference type="GO" id="GO:0005524">
    <property type="term" value="F:ATP binding"/>
    <property type="evidence" value="ECO:0007669"/>
    <property type="project" value="UniProtKB-UniRule"/>
</dbReference>
<keyword evidence="1" id="KW-0547">Nucleotide-binding</keyword>
<dbReference type="Proteomes" id="UP001162131">
    <property type="component" value="Unassembled WGS sequence"/>
</dbReference>
<reference evidence="5" key="1">
    <citation type="submission" date="2021-09" db="EMBL/GenBank/DDBJ databases">
        <authorList>
            <consortium name="AG Swart"/>
            <person name="Singh M."/>
            <person name="Singh A."/>
            <person name="Seah K."/>
            <person name="Emmerich C."/>
        </authorList>
    </citation>
    <scope>NUCLEOTIDE SEQUENCE</scope>
    <source>
        <strain evidence="5">ATCC30299</strain>
    </source>
</reference>
<dbReference type="InterPro" id="IPR027483">
    <property type="entry name" value="PInositol-4-P-4/5-kinase_C_sf"/>
</dbReference>
<proteinExistence type="predicted"/>
<dbReference type="SUPFAM" id="SSF56104">
    <property type="entry name" value="SAICAR synthase-like"/>
    <property type="match status" value="1"/>
</dbReference>
<feature type="coiled-coil region" evidence="2">
    <location>
        <begin position="298"/>
        <end position="332"/>
    </location>
</feature>
<gene>
    <name evidence="5" type="ORF">BSTOLATCC_MIC27447</name>
</gene>
<evidence type="ECO:0000313" key="5">
    <source>
        <dbReference type="EMBL" id="CAG9320870.1"/>
    </source>
</evidence>
<keyword evidence="2" id="KW-0175">Coiled coil</keyword>
<organism evidence="5 6">
    <name type="scientific">Blepharisma stoltei</name>
    <dbReference type="NCBI Taxonomy" id="1481888"/>
    <lineage>
        <taxon>Eukaryota</taxon>
        <taxon>Sar</taxon>
        <taxon>Alveolata</taxon>
        <taxon>Ciliophora</taxon>
        <taxon>Postciliodesmatophora</taxon>
        <taxon>Heterotrichea</taxon>
        <taxon>Heterotrichida</taxon>
        <taxon>Blepharismidae</taxon>
        <taxon>Blepharisma</taxon>
    </lineage>
</organism>
<name>A0AAU9J1X7_9CILI</name>
<dbReference type="InterPro" id="IPR011992">
    <property type="entry name" value="EF-hand-dom_pair"/>
</dbReference>
<dbReference type="InterPro" id="IPR023610">
    <property type="entry name" value="PInositol-4/5-P-5/4-kinase"/>
</dbReference>
<evidence type="ECO:0000256" key="1">
    <source>
        <dbReference type="PROSITE-ProRule" id="PRU00781"/>
    </source>
</evidence>
<dbReference type="PANTHER" id="PTHR23086:SF8">
    <property type="entry name" value="PHOSPHATIDYLINOSITOL 5-PHOSPHATE 4-KINASE, ISOFORM A"/>
    <property type="match status" value="1"/>
</dbReference>
<dbReference type="GO" id="GO:0046854">
    <property type="term" value="P:phosphatidylinositol phosphate biosynthetic process"/>
    <property type="evidence" value="ECO:0007669"/>
    <property type="project" value="TreeGrafter"/>
</dbReference>
<keyword evidence="6" id="KW-1185">Reference proteome</keyword>
<dbReference type="SUPFAM" id="SSF47473">
    <property type="entry name" value="EF-hand"/>
    <property type="match status" value="1"/>
</dbReference>
<evidence type="ECO:0000256" key="2">
    <source>
        <dbReference type="SAM" id="Coils"/>
    </source>
</evidence>
<dbReference type="AlphaFoldDB" id="A0AAU9J1X7"/>
<dbReference type="Pfam" id="PF01504">
    <property type="entry name" value="PIP5K"/>
    <property type="match status" value="1"/>
</dbReference>
<dbReference type="Gene3D" id="3.30.810.10">
    <property type="entry name" value="2-Layer Sandwich"/>
    <property type="match status" value="1"/>
</dbReference>
<keyword evidence="1" id="KW-0067">ATP-binding</keyword>
<dbReference type="InterPro" id="IPR027484">
    <property type="entry name" value="PInositol-4-P-5-kinase_N"/>
</dbReference>
<dbReference type="InterPro" id="IPR002048">
    <property type="entry name" value="EF_hand_dom"/>
</dbReference>
<evidence type="ECO:0008006" key="7">
    <source>
        <dbReference type="Google" id="ProtNLM"/>
    </source>
</evidence>
<comment type="caution">
    <text evidence="5">The sequence shown here is derived from an EMBL/GenBank/DDBJ whole genome shotgun (WGS) entry which is preliminary data.</text>
</comment>
<evidence type="ECO:0000313" key="6">
    <source>
        <dbReference type="Proteomes" id="UP001162131"/>
    </source>
</evidence>
<protein>
    <recommendedName>
        <fullName evidence="7">Phosphatidylinositol-4-phosphate 5-kinase</fullName>
    </recommendedName>
</protein>
<feature type="domain" description="PIPK" evidence="4">
    <location>
        <begin position="360"/>
        <end position="714"/>
    </location>
</feature>
<dbReference type="GO" id="GO:0005886">
    <property type="term" value="C:plasma membrane"/>
    <property type="evidence" value="ECO:0007669"/>
    <property type="project" value="TreeGrafter"/>
</dbReference>
<dbReference type="PROSITE" id="PS50222">
    <property type="entry name" value="EF_HAND_2"/>
    <property type="match status" value="1"/>
</dbReference>
<keyword evidence="1" id="KW-0808">Transferase</keyword>
<dbReference type="Gene3D" id="1.10.238.10">
    <property type="entry name" value="EF-hand"/>
    <property type="match status" value="1"/>
</dbReference>
<evidence type="ECO:0000259" key="3">
    <source>
        <dbReference type="PROSITE" id="PS50222"/>
    </source>
</evidence>
<dbReference type="Pfam" id="PF13499">
    <property type="entry name" value="EF-hand_7"/>
    <property type="match status" value="1"/>
</dbReference>
<evidence type="ECO:0000259" key="4">
    <source>
        <dbReference type="PROSITE" id="PS51455"/>
    </source>
</evidence>
<dbReference type="Gene3D" id="3.30.800.10">
    <property type="entry name" value="Phosphatidylinositol Phosphate Kinase II Beta"/>
    <property type="match status" value="1"/>
</dbReference>
<dbReference type="CDD" id="cd00139">
    <property type="entry name" value="PIPKc"/>
    <property type="match status" value="1"/>
</dbReference>